<dbReference type="AlphaFoldDB" id="A0A139RND9"/>
<dbReference type="RefSeq" id="WP_277726865.1">
    <property type="nucleotide sequence ID" value="NZ_KQ970795.1"/>
</dbReference>
<dbReference type="Proteomes" id="UP000072989">
    <property type="component" value="Unassembled WGS sequence"/>
</dbReference>
<comment type="caution">
    <text evidence="1">The sequence shown here is derived from an EMBL/GenBank/DDBJ whole genome shotgun (WGS) entry which is preliminary data.</text>
</comment>
<dbReference type="EMBL" id="LQZE01000111">
    <property type="protein sequence ID" value="KXU16256.1"/>
    <property type="molecule type" value="Genomic_DNA"/>
</dbReference>
<reference evidence="1 2" key="1">
    <citation type="submission" date="2016-01" db="EMBL/GenBank/DDBJ databases">
        <title>Highly variable Streptococcus oralis are common among viridans streptococci isolated from primates.</title>
        <authorList>
            <person name="Denapaite D."/>
            <person name="Rieger M."/>
            <person name="Koendgen S."/>
            <person name="Brueckner R."/>
            <person name="Ochigava I."/>
            <person name="Kappeler P."/>
            <person name="Maetz-Rensing K."/>
            <person name="Leendertz F."/>
            <person name="Hakenbeck R."/>
        </authorList>
    </citation>
    <scope>NUCLEOTIDE SEQUENCE [LARGE SCALE GENOMIC DNA]</scope>
    <source>
        <strain evidence="1 2">DD17</strain>
    </source>
</reference>
<dbReference type="PATRIC" id="fig|1303.87.peg.649"/>
<organism evidence="1 2">
    <name type="scientific">Streptococcus oralis</name>
    <dbReference type="NCBI Taxonomy" id="1303"/>
    <lineage>
        <taxon>Bacteria</taxon>
        <taxon>Bacillati</taxon>
        <taxon>Bacillota</taxon>
        <taxon>Bacilli</taxon>
        <taxon>Lactobacillales</taxon>
        <taxon>Streptococcaceae</taxon>
        <taxon>Streptococcus</taxon>
    </lineage>
</organism>
<sequence length="44" mass="5070">MTKNWKRTSGEQVGGVTNNVAIDREEFIKKFTESLGKGFYNYKP</sequence>
<name>A0A139RND9_STROR</name>
<gene>
    <name evidence="1" type="ORF">SORDD17_00535</name>
</gene>
<evidence type="ECO:0000313" key="2">
    <source>
        <dbReference type="Proteomes" id="UP000072989"/>
    </source>
</evidence>
<proteinExistence type="predicted"/>
<accession>A0A139RND9</accession>
<protein>
    <submittedName>
        <fullName evidence="1">Uncharacterized protein</fullName>
    </submittedName>
</protein>
<evidence type="ECO:0000313" key="1">
    <source>
        <dbReference type="EMBL" id="KXU16256.1"/>
    </source>
</evidence>